<proteinExistence type="predicted"/>
<protein>
    <submittedName>
        <fullName evidence="2">Uncharacterized protein</fullName>
    </submittedName>
</protein>
<dbReference type="AlphaFoldDB" id="A0A371DCH2"/>
<feature type="compositionally biased region" description="Basic and acidic residues" evidence="1">
    <location>
        <begin position="78"/>
        <end position="89"/>
    </location>
</feature>
<keyword evidence="3" id="KW-1185">Reference proteome</keyword>
<evidence type="ECO:0000313" key="3">
    <source>
        <dbReference type="Proteomes" id="UP000256964"/>
    </source>
</evidence>
<sequence length="518" mass="56615">MSSHSNSAKRPPQEPAVGPSKSRPVEEPPFASASKPATSSISRPTTTKRSSAPALPLGFTPLKAISRPALPEQSASVPRKDMSKKRSLEEPVAGPSSKLRRTDDESESKVPTASAPFIDFKGKGPSAAAAPAGPSKQSTATKSKHVAKSIPGLSLPLRRHPDIPGLSMSRQPSPPRAFKKVRGMQRMLKRCVVYHPPSSHDTVASNVHSASGSALRSTSILAAPQQRPHVAPKTPDTQSSDNASVAHCCSSCGDAMFTDSWDKCTMCRLKALSQKDVPRKDTRPALLPAISATNAVVSSSAAVPVSEPKPRQRLTKKMREREFDSWFSRWTEGYRENPELRVVAKDKGDYWRDELTRKEGGTVYPNIDTFFSALRMAWVDQQLNQTGGGTQVLAFHGAYSIVAQPRIHAHTRHEKIRERMRQMGFKLETEDLGTVAYLERQKPDDDSVLTCFDDVFKYPCCCGGSNPRQGGSSRPAHRMPDSQCVGPCGGTVMILVGRDYSLRPYRIFGQRIAVDIVH</sequence>
<dbReference type="EMBL" id="KZ857400">
    <property type="protein sequence ID" value="RDX50244.1"/>
    <property type="molecule type" value="Genomic_DNA"/>
</dbReference>
<evidence type="ECO:0000313" key="2">
    <source>
        <dbReference type="EMBL" id="RDX50244.1"/>
    </source>
</evidence>
<feature type="compositionally biased region" description="Polar residues" evidence="1">
    <location>
        <begin position="35"/>
        <end position="50"/>
    </location>
</feature>
<reference evidence="2 3" key="1">
    <citation type="journal article" date="2018" name="Biotechnol. Biofuels">
        <title>Integrative visual omics of the white-rot fungus Polyporus brumalis exposes the biotechnological potential of its oxidative enzymes for delignifying raw plant biomass.</title>
        <authorList>
            <person name="Miyauchi S."/>
            <person name="Rancon A."/>
            <person name="Drula E."/>
            <person name="Hage H."/>
            <person name="Chaduli D."/>
            <person name="Favel A."/>
            <person name="Grisel S."/>
            <person name="Henrissat B."/>
            <person name="Herpoel-Gimbert I."/>
            <person name="Ruiz-Duenas F.J."/>
            <person name="Chevret D."/>
            <person name="Hainaut M."/>
            <person name="Lin J."/>
            <person name="Wang M."/>
            <person name="Pangilinan J."/>
            <person name="Lipzen A."/>
            <person name="Lesage-Meessen L."/>
            <person name="Navarro D."/>
            <person name="Riley R."/>
            <person name="Grigoriev I.V."/>
            <person name="Zhou S."/>
            <person name="Raouche S."/>
            <person name="Rosso M.N."/>
        </authorList>
    </citation>
    <scope>NUCLEOTIDE SEQUENCE [LARGE SCALE GENOMIC DNA]</scope>
    <source>
        <strain evidence="2 3">BRFM 1820</strain>
    </source>
</reference>
<gene>
    <name evidence="2" type="ORF">OH76DRAFT_1482394</name>
</gene>
<accession>A0A371DCH2</accession>
<dbReference type="OrthoDB" id="2755730at2759"/>
<name>A0A371DCH2_9APHY</name>
<dbReference type="STRING" id="139420.A0A371DCH2"/>
<organism evidence="2 3">
    <name type="scientific">Lentinus brumalis</name>
    <dbReference type="NCBI Taxonomy" id="2498619"/>
    <lineage>
        <taxon>Eukaryota</taxon>
        <taxon>Fungi</taxon>
        <taxon>Dikarya</taxon>
        <taxon>Basidiomycota</taxon>
        <taxon>Agaricomycotina</taxon>
        <taxon>Agaricomycetes</taxon>
        <taxon>Polyporales</taxon>
        <taxon>Polyporaceae</taxon>
        <taxon>Lentinus</taxon>
    </lineage>
</organism>
<evidence type="ECO:0000256" key="1">
    <source>
        <dbReference type="SAM" id="MobiDB-lite"/>
    </source>
</evidence>
<dbReference type="Proteomes" id="UP000256964">
    <property type="component" value="Unassembled WGS sequence"/>
</dbReference>
<feature type="region of interest" description="Disordered" evidence="1">
    <location>
        <begin position="1"/>
        <end position="148"/>
    </location>
</feature>
<feature type="compositionally biased region" description="Low complexity" evidence="1">
    <location>
        <begin position="123"/>
        <end position="138"/>
    </location>
</feature>